<evidence type="ECO:0000259" key="2">
    <source>
        <dbReference type="Pfam" id="PF10988"/>
    </source>
</evidence>
<evidence type="ECO:0000256" key="1">
    <source>
        <dbReference type="SAM" id="SignalP"/>
    </source>
</evidence>
<evidence type="ECO:0000313" key="4">
    <source>
        <dbReference type="Proteomes" id="UP001217838"/>
    </source>
</evidence>
<dbReference type="Gene3D" id="2.160.20.120">
    <property type="match status" value="1"/>
</dbReference>
<organism evidence="3 4">
    <name type="scientific">Nannocystis radixulma</name>
    <dbReference type="NCBI Taxonomy" id="2995305"/>
    <lineage>
        <taxon>Bacteria</taxon>
        <taxon>Pseudomonadati</taxon>
        <taxon>Myxococcota</taxon>
        <taxon>Polyangia</taxon>
        <taxon>Nannocystales</taxon>
        <taxon>Nannocystaceae</taxon>
        <taxon>Nannocystis</taxon>
    </lineage>
</organism>
<feature type="domain" description="Putative auto-transporter adhesin head GIN" evidence="2">
    <location>
        <begin position="48"/>
        <end position="229"/>
    </location>
</feature>
<dbReference type="RefSeq" id="WP_271998691.1">
    <property type="nucleotide sequence ID" value="NZ_JAQNDN010000005.1"/>
</dbReference>
<protein>
    <submittedName>
        <fullName evidence="3">DUF2807 domain-containing protein</fullName>
    </submittedName>
</protein>
<evidence type="ECO:0000313" key="3">
    <source>
        <dbReference type="EMBL" id="MDC0669072.1"/>
    </source>
</evidence>
<dbReference type="Pfam" id="PF10988">
    <property type="entry name" value="DUF2807"/>
    <property type="match status" value="1"/>
</dbReference>
<dbReference type="Proteomes" id="UP001217838">
    <property type="component" value="Unassembled WGS sequence"/>
</dbReference>
<comment type="caution">
    <text evidence="3">The sequence shown here is derived from an EMBL/GenBank/DDBJ whole genome shotgun (WGS) entry which is preliminary data.</text>
</comment>
<keyword evidence="4" id="KW-1185">Reference proteome</keyword>
<feature type="chain" id="PRO_5046429660" evidence="1">
    <location>
        <begin position="26"/>
        <end position="245"/>
    </location>
</feature>
<reference evidence="3 4" key="1">
    <citation type="submission" date="2022-11" db="EMBL/GenBank/DDBJ databases">
        <title>Minimal conservation of predation-associated metabolite biosynthetic gene clusters underscores biosynthetic potential of Myxococcota including descriptions for ten novel species: Archangium lansinium sp. nov., Myxococcus landrumus sp. nov., Nannocystis bai.</title>
        <authorList>
            <person name="Ahearne A."/>
            <person name="Stevens C."/>
            <person name="Dowd S."/>
        </authorList>
    </citation>
    <scope>NUCLEOTIDE SEQUENCE [LARGE SCALE GENOMIC DNA]</scope>
    <source>
        <strain evidence="3 4">NCELM</strain>
    </source>
</reference>
<proteinExistence type="predicted"/>
<dbReference type="InterPro" id="IPR021255">
    <property type="entry name" value="DUF2807"/>
</dbReference>
<keyword evidence="1" id="KW-0732">Signal</keyword>
<accession>A0ABT5B4Q4</accession>
<sequence>MPLLLALRPRLPRSLAALLVPLALAAAGCIAFTGNGDVEVEEREHVGFDAVVNATSLDVEITIGEADGVRVLCDSNLLGRVDTHVEDGVLRIVEAGLLPLRPRGDCRVEVDAGHLRAVHNRGSGEVRTSGTADELTEIHQLGSGLVAVEELTAATVDVRQTGSGSVHLAGTVGDAAYVNTGSGNIHARDLLAETVQARGTGSGDLELFASEVVDAEVVGSGDIHVWGDPADRAAHHTGSGDVVFH</sequence>
<name>A0ABT5B4Q4_9BACT</name>
<dbReference type="EMBL" id="JAQNDN010000005">
    <property type="protein sequence ID" value="MDC0669072.1"/>
    <property type="molecule type" value="Genomic_DNA"/>
</dbReference>
<feature type="signal peptide" evidence="1">
    <location>
        <begin position="1"/>
        <end position="25"/>
    </location>
</feature>
<gene>
    <name evidence="3" type="ORF">POL58_15080</name>
</gene>